<proteinExistence type="inferred from homology"/>
<dbReference type="OrthoDB" id="10058500at2759"/>
<evidence type="ECO:0000256" key="5">
    <source>
        <dbReference type="ARBA" id="ARBA00023054"/>
    </source>
</evidence>
<dbReference type="Proteomes" id="UP000027135">
    <property type="component" value="Unassembled WGS sequence"/>
</dbReference>
<sequence length="334" mass="38875">MSDHVLSTDNNRESVDTGGRDDVKCLAQTFNKQPSGDEMEKTNENKGGNNIPYDVRYRKRRRTRRGKSKRRKLKPYNKLSWQEGSEQSKLANKVRSRMFTHGQPVAPYNTTQFLMEDHNDLQDLDVQLKAVTDSDSLRTDASVFQRPSRVRDSSLSVDSEEDYYSSPEDEEEFLTKEFSNAYEDLHAERLHQLTKSQLIQEYIQLEEKVDMLEERLKKSQAVEITEREQTNDIITDLEKREMQIDEETSRKMQVFQQEINKLLKENEQLRLENDYLRQSYDKGDIVSSVLSSVDSESDSTCTSTSNLSDESLGRERGNKKKLSRTRDTDIAEVE</sequence>
<dbReference type="STRING" id="136037.A0A067RN23"/>
<dbReference type="Pfam" id="PF15313">
    <property type="entry name" value="HEXIM"/>
    <property type="match status" value="1"/>
</dbReference>
<dbReference type="GO" id="GO:0005737">
    <property type="term" value="C:cytoplasm"/>
    <property type="evidence" value="ECO:0007669"/>
    <property type="project" value="InterPro"/>
</dbReference>
<keyword evidence="3" id="KW-0678">Repressor</keyword>
<dbReference type="PRINTS" id="PR02094">
    <property type="entry name" value="HEXIMFAMILY"/>
</dbReference>
<keyword evidence="11" id="KW-1185">Reference proteome</keyword>
<accession>A0A067RN23</accession>
<evidence type="ECO:0000256" key="3">
    <source>
        <dbReference type="ARBA" id="ARBA00022491"/>
    </source>
</evidence>
<evidence type="ECO:0000256" key="8">
    <source>
        <dbReference type="SAM" id="Coils"/>
    </source>
</evidence>
<keyword evidence="7" id="KW-0539">Nucleus</keyword>
<comment type="similarity">
    <text evidence="2">Belongs to the HEXIM family.</text>
</comment>
<evidence type="ECO:0000256" key="6">
    <source>
        <dbReference type="ARBA" id="ARBA00023163"/>
    </source>
</evidence>
<name>A0A067RN23_ZOONE</name>
<keyword evidence="4" id="KW-0805">Transcription regulation</keyword>
<dbReference type="InterPro" id="IPR024872">
    <property type="entry name" value="HEXIM"/>
</dbReference>
<comment type="subcellular location">
    <subcellularLocation>
        <location evidence="1">Nucleus</location>
    </subcellularLocation>
</comment>
<dbReference type="EMBL" id="KK852411">
    <property type="protein sequence ID" value="KDR24458.1"/>
    <property type="molecule type" value="Genomic_DNA"/>
</dbReference>
<dbReference type="PANTHER" id="PTHR13469:SF8">
    <property type="entry name" value="HEXIM P-TEFB COMPLEX SUBUNIT 1"/>
    <property type="match status" value="1"/>
</dbReference>
<feature type="compositionally biased region" description="Basic and acidic residues" evidence="9">
    <location>
        <begin position="10"/>
        <end position="24"/>
    </location>
</feature>
<dbReference type="OMA" id="FLMEIHK"/>
<feature type="compositionally biased region" description="Basic and acidic residues" evidence="9">
    <location>
        <begin position="324"/>
        <end position="334"/>
    </location>
</feature>
<evidence type="ECO:0000256" key="9">
    <source>
        <dbReference type="SAM" id="MobiDB-lite"/>
    </source>
</evidence>
<dbReference type="PANTHER" id="PTHR13469">
    <property type="entry name" value="HEXAMETHYLENE BISACETAMIDE INDUCIBLE 1"/>
    <property type="match status" value="1"/>
</dbReference>
<evidence type="ECO:0000313" key="11">
    <source>
        <dbReference type="Proteomes" id="UP000027135"/>
    </source>
</evidence>
<dbReference type="AlphaFoldDB" id="A0A067RN23"/>
<dbReference type="GO" id="GO:0097322">
    <property type="term" value="F:7SK snRNA binding"/>
    <property type="evidence" value="ECO:0007669"/>
    <property type="project" value="TreeGrafter"/>
</dbReference>
<keyword evidence="6" id="KW-0804">Transcription</keyword>
<organism evidence="10 11">
    <name type="scientific">Zootermopsis nevadensis</name>
    <name type="common">Dampwood termite</name>
    <dbReference type="NCBI Taxonomy" id="136037"/>
    <lineage>
        <taxon>Eukaryota</taxon>
        <taxon>Metazoa</taxon>
        <taxon>Ecdysozoa</taxon>
        <taxon>Arthropoda</taxon>
        <taxon>Hexapoda</taxon>
        <taxon>Insecta</taxon>
        <taxon>Pterygota</taxon>
        <taxon>Neoptera</taxon>
        <taxon>Polyneoptera</taxon>
        <taxon>Dictyoptera</taxon>
        <taxon>Blattodea</taxon>
        <taxon>Blattoidea</taxon>
        <taxon>Termitoidae</taxon>
        <taxon>Termopsidae</taxon>
        <taxon>Zootermopsis</taxon>
    </lineage>
</organism>
<dbReference type="GO" id="GO:0000122">
    <property type="term" value="P:negative regulation of transcription by RNA polymerase II"/>
    <property type="evidence" value="ECO:0007669"/>
    <property type="project" value="InterPro"/>
</dbReference>
<evidence type="ECO:0000256" key="4">
    <source>
        <dbReference type="ARBA" id="ARBA00023015"/>
    </source>
</evidence>
<dbReference type="GO" id="GO:0004861">
    <property type="term" value="F:cyclin-dependent protein serine/threonine kinase inhibitor activity"/>
    <property type="evidence" value="ECO:0007669"/>
    <property type="project" value="InterPro"/>
</dbReference>
<evidence type="ECO:0000256" key="7">
    <source>
        <dbReference type="ARBA" id="ARBA00023242"/>
    </source>
</evidence>
<feature type="compositionally biased region" description="Basic residues" evidence="9">
    <location>
        <begin position="57"/>
        <end position="75"/>
    </location>
</feature>
<feature type="coiled-coil region" evidence="8">
    <location>
        <begin position="195"/>
        <end position="279"/>
    </location>
</feature>
<evidence type="ECO:0000313" key="10">
    <source>
        <dbReference type="EMBL" id="KDR24458.1"/>
    </source>
</evidence>
<reference evidence="10 11" key="1">
    <citation type="journal article" date="2014" name="Nat. Commun.">
        <title>Molecular traces of alternative social organization in a termite genome.</title>
        <authorList>
            <person name="Terrapon N."/>
            <person name="Li C."/>
            <person name="Robertson H.M."/>
            <person name="Ji L."/>
            <person name="Meng X."/>
            <person name="Booth W."/>
            <person name="Chen Z."/>
            <person name="Childers C.P."/>
            <person name="Glastad K.M."/>
            <person name="Gokhale K."/>
            <person name="Gowin J."/>
            <person name="Gronenberg W."/>
            <person name="Hermansen R.A."/>
            <person name="Hu H."/>
            <person name="Hunt B.G."/>
            <person name="Huylmans A.K."/>
            <person name="Khalil S.M."/>
            <person name="Mitchell R.D."/>
            <person name="Munoz-Torres M.C."/>
            <person name="Mustard J.A."/>
            <person name="Pan H."/>
            <person name="Reese J.T."/>
            <person name="Scharf M.E."/>
            <person name="Sun F."/>
            <person name="Vogel H."/>
            <person name="Xiao J."/>
            <person name="Yang W."/>
            <person name="Yang Z."/>
            <person name="Yang Z."/>
            <person name="Zhou J."/>
            <person name="Zhu J."/>
            <person name="Brent C.S."/>
            <person name="Elsik C.G."/>
            <person name="Goodisman M.A."/>
            <person name="Liberles D.A."/>
            <person name="Roe R.M."/>
            <person name="Vargo E.L."/>
            <person name="Vilcinskas A."/>
            <person name="Wang J."/>
            <person name="Bornberg-Bauer E."/>
            <person name="Korb J."/>
            <person name="Zhang G."/>
            <person name="Liebig J."/>
        </authorList>
    </citation>
    <scope>NUCLEOTIDE SEQUENCE [LARGE SCALE GENOMIC DNA]</scope>
    <source>
        <tissue evidence="10">Whole organism</tissue>
    </source>
</reference>
<gene>
    <name evidence="10" type="ORF">L798_00108</name>
</gene>
<feature type="region of interest" description="Disordered" evidence="9">
    <location>
        <begin position="291"/>
        <end position="334"/>
    </location>
</feature>
<evidence type="ECO:0000256" key="1">
    <source>
        <dbReference type="ARBA" id="ARBA00004123"/>
    </source>
</evidence>
<dbReference type="InParanoid" id="A0A067RN23"/>
<feature type="region of interest" description="Disordered" evidence="9">
    <location>
        <begin position="1"/>
        <end position="87"/>
    </location>
</feature>
<dbReference type="GO" id="GO:0005654">
    <property type="term" value="C:nucleoplasm"/>
    <property type="evidence" value="ECO:0007669"/>
    <property type="project" value="TreeGrafter"/>
</dbReference>
<evidence type="ECO:0000256" key="2">
    <source>
        <dbReference type="ARBA" id="ARBA00008409"/>
    </source>
</evidence>
<feature type="compositionally biased region" description="Low complexity" evidence="9">
    <location>
        <begin position="291"/>
        <end position="305"/>
    </location>
</feature>
<protein>
    <submittedName>
        <fullName evidence="10">Protein HEXIM</fullName>
    </submittedName>
</protein>
<dbReference type="Gene3D" id="6.10.250.2910">
    <property type="match status" value="1"/>
</dbReference>
<keyword evidence="5 8" id="KW-0175">Coiled coil</keyword>
<dbReference type="eggNOG" id="ENOG502QQP8">
    <property type="taxonomic scope" value="Eukaryota"/>
</dbReference>